<gene>
    <name evidence="3" type="ORF">BXZ70DRAFT_1017332</name>
</gene>
<evidence type="ECO:0000256" key="1">
    <source>
        <dbReference type="SAM" id="MobiDB-lite"/>
    </source>
</evidence>
<keyword evidence="4" id="KW-1185">Reference proteome</keyword>
<dbReference type="Proteomes" id="UP000813824">
    <property type="component" value="Unassembled WGS sequence"/>
</dbReference>
<feature type="region of interest" description="Disordered" evidence="1">
    <location>
        <begin position="534"/>
        <end position="579"/>
    </location>
</feature>
<comment type="caution">
    <text evidence="3">The sequence shown here is derived from an EMBL/GenBank/DDBJ whole genome shotgun (WGS) entry which is preliminary data.</text>
</comment>
<sequence length="579" mass="62848">MASRWKHPTTLAILLQLVSALSCAHAMPLPSLPEASPPPVFALWLCIPFVILATIKLTYMNFRRAQSIHSCDTSVAPPESKSYITTVLRSLGLKVSAIPRRASLWRKDLTGYLVGCLGSPEWETRIRRRVDTAIRNSKALASVTSPRISLVEYSTVSENTRTSKGTANVSRENTTLSSHRHSRQSSRRSRSASVSFLEMTTPKLVQPSPPSFLDALPLVQNNKYSVGEDPRWRRRRLSMSYFSPVVMPDTPPIPTVTPDPPKRSLEKSVKSSSNDSHTRSYSKTPSFHGNSTSSNVSSESVGSLPSGEITVDLSCSAAFNSPNPEASVLSYPHSVSESVDDLSYAVSHDGITRPIDWSVEEIMTISKRTPRHQPSRNTTDTSNPSPLGPSLKVNLAPPDTSATTGSAKSKTSSRSQYRDTISSVSAHHDPDSDSDPSGEYGSTSNANISRDTWNLEDLMKDGKLDVDAVGGVLGLDLVFLDEPTAASDSIFGNSSHLSESLTTSPPKDGMGWGRAGQSGSTSFDIYIRKPGGPLFAIPEENEDDVSSRRGSNRWTRASGSRYSRGSGNSEEAHTSWFAT</sequence>
<feature type="chain" id="PRO_5035456219" evidence="2">
    <location>
        <begin position="27"/>
        <end position="579"/>
    </location>
</feature>
<feature type="compositionally biased region" description="Polar residues" evidence="1">
    <location>
        <begin position="155"/>
        <end position="176"/>
    </location>
</feature>
<feature type="compositionally biased region" description="Polar residues" evidence="1">
    <location>
        <begin position="375"/>
        <end position="385"/>
    </location>
</feature>
<dbReference type="OrthoDB" id="2753667at2759"/>
<dbReference type="PROSITE" id="PS51257">
    <property type="entry name" value="PROKAR_LIPOPROTEIN"/>
    <property type="match status" value="1"/>
</dbReference>
<feature type="signal peptide" evidence="2">
    <location>
        <begin position="1"/>
        <end position="26"/>
    </location>
</feature>
<reference evidence="3" key="1">
    <citation type="journal article" date="2021" name="New Phytol.">
        <title>Evolutionary innovations through gain and loss of genes in the ectomycorrhizal Boletales.</title>
        <authorList>
            <person name="Wu G."/>
            <person name="Miyauchi S."/>
            <person name="Morin E."/>
            <person name="Kuo A."/>
            <person name="Drula E."/>
            <person name="Varga T."/>
            <person name="Kohler A."/>
            <person name="Feng B."/>
            <person name="Cao Y."/>
            <person name="Lipzen A."/>
            <person name="Daum C."/>
            <person name="Hundley H."/>
            <person name="Pangilinan J."/>
            <person name="Johnson J."/>
            <person name="Barry K."/>
            <person name="LaButti K."/>
            <person name="Ng V."/>
            <person name="Ahrendt S."/>
            <person name="Min B."/>
            <person name="Choi I.G."/>
            <person name="Park H."/>
            <person name="Plett J.M."/>
            <person name="Magnuson J."/>
            <person name="Spatafora J.W."/>
            <person name="Nagy L.G."/>
            <person name="Henrissat B."/>
            <person name="Grigoriev I.V."/>
            <person name="Yang Z.L."/>
            <person name="Xu J."/>
            <person name="Martin F.M."/>
        </authorList>
    </citation>
    <scope>NUCLEOTIDE SEQUENCE</scope>
    <source>
        <strain evidence="3">KKN 215</strain>
    </source>
</reference>
<feature type="compositionally biased region" description="Low complexity" evidence="1">
    <location>
        <begin position="290"/>
        <end position="305"/>
    </location>
</feature>
<keyword evidence="2" id="KW-0732">Signal</keyword>
<name>A0A8K0USR6_9AGAR</name>
<feature type="compositionally biased region" description="Polar residues" evidence="1">
    <location>
        <begin position="490"/>
        <end position="505"/>
    </location>
</feature>
<feature type="region of interest" description="Disordered" evidence="1">
    <location>
        <begin position="244"/>
        <end position="305"/>
    </location>
</feature>
<evidence type="ECO:0000313" key="4">
    <source>
        <dbReference type="Proteomes" id="UP000813824"/>
    </source>
</evidence>
<dbReference type="EMBL" id="JAEVFJ010000010">
    <property type="protein sequence ID" value="KAH8102316.1"/>
    <property type="molecule type" value="Genomic_DNA"/>
</dbReference>
<evidence type="ECO:0000313" key="3">
    <source>
        <dbReference type="EMBL" id="KAH8102316.1"/>
    </source>
</evidence>
<feature type="region of interest" description="Disordered" evidence="1">
    <location>
        <begin position="155"/>
        <end position="195"/>
    </location>
</feature>
<feature type="compositionally biased region" description="Basic residues" evidence="1">
    <location>
        <begin position="178"/>
        <end position="190"/>
    </location>
</feature>
<feature type="region of interest" description="Disordered" evidence="1">
    <location>
        <begin position="366"/>
        <end position="447"/>
    </location>
</feature>
<feature type="region of interest" description="Disordered" evidence="1">
    <location>
        <begin position="490"/>
        <end position="516"/>
    </location>
</feature>
<proteinExistence type="predicted"/>
<dbReference type="AlphaFoldDB" id="A0A8K0USR6"/>
<protein>
    <submittedName>
        <fullName evidence="3">Uncharacterized protein</fullName>
    </submittedName>
</protein>
<accession>A0A8K0USR6</accession>
<feature type="compositionally biased region" description="Polar residues" evidence="1">
    <location>
        <begin position="270"/>
        <end position="289"/>
    </location>
</feature>
<feature type="compositionally biased region" description="Pro residues" evidence="1">
    <location>
        <begin position="249"/>
        <end position="259"/>
    </location>
</feature>
<feature type="compositionally biased region" description="Low complexity" evidence="1">
    <location>
        <begin position="400"/>
        <end position="415"/>
    </location>
</feature>
<feature type="compositionally biased region" description="Low complexity" evidence="1">
    <location>
        <begin position="556"/>
        <end position="569"/>
    </location>
</feature>
<evidence type="ECO:0000256" key="2">
    <source>
        <dbReference type="SAM" id="SignalP"/>
    </source>
</evidence>
<organism evidence="3 4">
    <name type="scientific">Cristinia sonorae</name>
    <dbReference type="NCBI Taxonomy" id="1940300"/>
    <lineage>
        <taxon>Eukaryota</taxon>
        <taxon>Fungi</taxon>
        <taxon>Dikarya</taxon>
        <taxon>Basidiomycota</taxon>
        <taxon>Agaricomycotina</taxon>
        <taxon>Agaricomycetes</taxon>
        <taxon>Agaricomycetidae</taxon>
        <taxon>Agaricales</taxon>
        <taxon>Pleurotineae</taxon>
        <taxon>Stephanosporaceae</taxon>
        <taxon>Cristinia</taxon>
    </lineage>
</organism>
<feature type="compositionally biased region" description="Basic and acidic residues" evidence="1">
    <location>
        <begin position="260"/>
        <end position="269"/>
    </location>
</feature>